<dbReference type="RefSeq" id="WP_173141809.1">
    <property type="nucleotide sequence ID" value="NZ_CBCSGW010000032.1"/>
</dbReference>
<comment type="caution">
    <text evidence="2">The sequence shown here is derived from an EMBL/GenBank/DDBJ whole genome shotgun (WGS) entry which is preliminary data.</text>
</comment>
<keyword evidence="3" id="KW-1185">Reference proteome</keyword>
<dbReference type="InterPro" id="IPR000182">
    <property type="entry name" value="GNAT_dom"/>
</dbReference>
<protein>
    <submittedName>
        <fullName evidence="2">N-acetyltransferase</fullName>
    </submittedName>
</protein>
<dbReference type="Proteomes" id="UP000763557">
    <property type="component" value="Unassembled WGS sequence"/>
</dbReference>
<dbReference type="Gene3D" id="3.40.630.30">
    <property type="match status" value="1"/>
</dbReference>
<accession>A0ABX2FHV0</accession>
<evidence type="ECO:0000259" key="1">
    <source>
        <dbReference type="PROSITE" id="PS51186"/>
    </source>
</evidence>
<feature type="domain" description="N-acetyltransferase" evidence="1">
    <location>
        <begin position="3"/>
        <end position="189"/>
    </location>
</feature>
<dbReference type="PROSITE" id="PS51257">
    <property type="entry name" value="PROKAR_LIPOPROTEIN"/>
    <property type="match status" value="1"/>
</dbReference>
<reference evidence="2 3" key="1">
    <citation type="submission" date="2020-01" db="EMBL/GenBank/DDBJ databases">
        <title>Kibdelosporangium persica a novel Actinomycetes from a hot desert in Iran.</title>
        <authorList>
            <person name="Safaei N."/>
            <person name="Zaburannyi N."/>
            <person name="Mueller R."/>
            <person name="Wink J."/>
        </authorList>
    </citation>
    <scope>NUCLEOTIDE SEQUENCE [LARGE SCALE GENOMIC DNA]</scope>
    <source>
        <strain evidence="2 3">4NS15</strain>
    </source>
</reference>
<dbReference type="PROSITE" id="PS51186">
    <property type="entry name" value="GNAT"/>
    <property type="match status" value="1"/>
</dbReference>
<dbReference type="CDD" id="cd04301">
    <property type="entry name" value="NAT_SF"/>
    <property type="match status" value="1"/>
</dbReference>
<dbReference type="InterPro" id="IPR016181">
    <property type="entry name" value="Acyl_CoA_acyltransferase"/>
</dbReference>
<gene>
    <name evidence="2" type="ORF">GC106_79500</name>
</gene>
<organism evidence="2 3">
    <name type="scientific">Kibdelosporangium persicum</name>
    <dbReference type="NCBI Taxonomy" id="2698649"/>
    <lineage>
        <taxon>Bacteria</taxon>
        <taxon>Bacillati</taxon>
        <taxon>Actinomycetota</taxon>
        <taxon>Actinomycetes</taxon>
        <taxon>Pseudonocardiales</taxon>
        <taxon>Pseudonocardiaceae</taxon>
        <taxon>Kibdelosporangium</taxon>
    </lineage>
</organism>
<evidence type="ECO:0000313" key="3">
    <source>
        <dbReference type="Proteomes" id="UP000763557"/>
    </source>
</evidence>
<dbReference type="EMBL" id="JAAATY010000042">
    <property type="protein sequence ID" value="NRN70679.1"/>
    <property type="molecule type" value="Genomic_DNA"/>
</dbReference>
<dbReference type="SUPFAM" id="SSF55729">
    <property type="entry name" value="Acyl-CoA N-acyltransferases (Nat)"/>
    <property type="match status" value="1"/>
</dbReference>
<evidence type="ECO:0000313" key="2">
    <source>
        <dbReference type="EMBL" id="NRN70679.1"/>
    </source>
</evidence>
<name>A0ABX2FHV0_9PSEU</name>
<sequence>MAIRTRSVDSTSWDDVTEVFGPSGGSAGCWCTFWRLTNQEANGKTPADNQAVLEEVVRSGGQAGVLAYQDGKPVGWCSVAPRTVYKRVFRTKGLEPADPEDAGVWSVVCVYVKKESRGAGVAGNLLEAAVKHARAQGATVIEGYPIAGTNPKKKSVLSAGTIDLFTKAGFSVYREPSTGSRVIMRRKLKG</sequence>
<proteinExistence type="predicted"/>
<dbReference type="Pfam" id="PF00583">
    <property type="entry name" value="Acetyltransf_1"/>
    <property type="match status" value="1"/>
</dbReference>